<dbReference type="OrthoDB" id="5294487at2"/>
<reference evidence="4 5" key="1">
    <citation type="submission" date="2018-04" db="EMBL/GenBank/DDBJ databases">
        <title>Complete genome sequence of Hydrogenophilus thermoluteolus TH-1.</title>
        <authorList>
            <person name="Arai H."/>
        </authorList>
    </citation>
    <scope>NUCLEOTIDE SEQUENCE [LARGE SCALE GENOMIC DNA]</scope>
    <source>
        <strain evidence="4 5">TH-1</strain>
    </source>
</reference>
<feature type="signal peptide" evidence="2">
    <location>
        <begin position="1"/>
        <end position="27"/>
    </location>
</feature>
<dbReference type="InterPro" id="IPR051686">
    <property type="entry name" value="Lipoprotein_DolP"/>
</dbReference>
<accession>A0A2Z6DX19</accession>
<gene>
    <name evidence="4" type="ORF">HPTL_0756</name>
</gene>
<name>A0A2Z6DX19_HYDTE</name>
<feature type="domain" description="BON" evidence="3">
    <location>
        <begin position="48"/>
        <end position="115"/>
    </location>
</feature>
<keyword evidence="1 2" id="KW-0732">Signal</keyword>
<dbReference type="PROSITE" id="PS50914">
    <property type="entry name" value="BON"/>
    <property type="match status" value="2"/>
</dbReference>
<dbReference type="RefSeq" id="WP_119334805.1">
    <property type="nucleotide sequence ID" value="NZ_AP018558.1"/>
</dbReference>
<protein>
    <submittedName>
        <fullName evidence="4">Transport-associated protein</fullName>
    </submittedName>
</protein>
<dbReference type="InterPro" id="IPR007055">
    <property type="entry name" value="BON_dom"/>
</dbReference>
<feature type="chain" id="PRO_5044492881" evidence="2">
    <location>
        <begin position="28"/>
        <end position="209"/>
    </location>
</feature>
<evidence type="ECO:0000256" key="1">
    <source>
        <dbReference type="ARBA" id="ARBA00022729"/>
    </source>
</evidence>
<sequence>MKKTTLLLTLGLAVLTPTLSGCFPAIATGVAATAAVAADRRTAGAVVEDEQLEWKISSAIQKALGDRAHVNVTSYNRIVLLTGEVPDEAAKQRAETLAKQTENVRAVVNELIIAAPSSLASRANDASLTTQVKARLVGNRDVPAHLVKVVTEGGVVYLMGLVTRREGDAATYVARTTSGVKRVVRVFEFISEAEAKRLDHAAKQSQNGR</sequence>
<evidence type="ECO:0000313" key="4">
    <source>
        <dbReference type="EMBL" id="BBD77024.1"/>
    </source>
</evidence>
<proteinExistence type="predicted"/>
<feature type="domain" description="BON" evidence="3">
    <location>
        <begin position="124"/>
        <end position="191"/>
    </location>
</feature>
<keyword evidence="5" id="KW-1185">Reference proteome</keyword>
<dbReference type="Gene3D" id="3.30.1340.30">
    <property type="match status" value="1"/>
</dbReference>
<dbReference type="EMBL" id="AP018558">
    <property type="protein sequence ID" value="BBD77024.1"/>
    <property type="molecule type" value="Genomic_DNA"/>
</dbReference>
<dbReference type="SMART" id="SM00749">
    <property type="entry name" value="BON"/>
    <property type="match status" value="2"/>
</dbReference>
<dbReference type="PANTHER" id="PTHR34606">
    <property type="entry name" value="BON DOMAIN-CONTAINING PROTEIN"/>
    <property type="match status" value="1"/>
</dbReference>
<evidence type="ECO:0000313" key="5">
    <source>
        <dbReference type="Proteomes" id="UP000262004"/>
    </source>
</evidence>
<evidence type="ECO:0000256" key="2">
    <source>
        <dbReference type="SAM" id="SignalP"/>
    </source>
</evidence>
<dbReference type="KEGG" id="htl:HPTL_0756"/>
<dbReference type="Pfam" id="PF04972">
    <property type="entry name" value="BON"/>
    <property type="match status" value="2"/>
</dbReference>
<dbReference type="PROSITE" id="PS51257">
    <property type="entry name" value="PROKAR_LIPOPROTEIN"/>
    <property type="match status" value="1"/>
</dbReference>
<dbReference type="PANTHER" id="PTHR34606:SF4">
    <property type="entry name" value="OUTER MEMBRANE LIPOPROTEIN DOLP"/>
    <property type="match status" value="1"/>
</dbReference>
<dbReference type="Proteomes" id="UP000262004">
    <property type="component" value="Chromosome"/>
</dbReference>
<evidence type="ECO:0000259" key="3">
    <source>
        <dbReference type="PROSITE" id="PS50914"/>
    </source>
</evidence>
<organism evidence="4 5">
    <name type="scientific">Hydrogenophilus thermoluteolus</name>
    <name type="common">Pseudomonas hydrogenothermophila</name>
    <dbReference type="NCBI Taxonomy" id="297"/>
    <lineage>
        <taxon>Bacteria</taxon>
        <taxon>Pseudomonadati</taxon>
        <taxon>Pseudomonadota</taxon>
        <taxon>Hydrogenophilia</taxon>
        <taxon>Hydrogenophilales</taxon>
        <taxon>Hydrogenophilaceae</taxon>
        <taxon>Hydrogenophilus</taxon>
    </lineage>
</organism>
<dbReference type="AlphaFoldDB" id="A0A2Z6DX19"/>
<dbReference type="InterPro" id="IPR014004">
    <property type="entry name" value="Transpt-assoc_nodulatn_dom_bac"/>
</dbReference>